<evidence type="ECO:0000313" key="1">
    <source>
        <dbReference type="EMBL" id="AMK12800.1"/>
    </source>
</evidence>
<name>A0A126QRW0_9BACT</name>
<proteinExistence type="predicted"/>
<protein>
    <submittedName>
        <fullName evidence="2">Uncharacterized protein</fullName>
    </submittedName>
</protein>
<dbReference type="AlphaFoldDB" id="A0A126QRW0"/>
<dbReference type="Proteomes" id="UP000295506">
    <property type="component" value="Unassembled WGS sequence"/>
</dbReference>
<reference evidence="1 3" key="1">
    <citation type="journal article" date="2016" name="Front. Microbiol.">
        <title>Genome Sequence of the Piezophilic, Mesophilic Sulfate-Reducing Bacterium Desulfovibrio indicus J2T.</title>
        <authorList>
            <person name="Cao J."/>
            <person name="Maignien L."/>
            <person name="Shao Z."/>
            <person name="Alain K."/>
            <person name="Jebbar M."/>
        </authorList>
    </citation>
    <scope>NUCLEOTIDE SEQUENCE [LARGE SCALE GENOMIC DNA]</scope>
    <source>
        <strain evidence="1 3">J2</strain>
    </source>
</reference>
<gene>
    <name evidence="1" type="ORF">AWY79_17655</name>
    <name evidence="2" type="ORF">EDC59_11128</name>
</gene>
<dbReference type="KEGG" id="dej:AWY79_17655"/>
<dbReference type="EMBL" id="CP014206">
    <property type="protein sequence ID" value="AMK12800.1"/>
    <property type="molecule type" value="Genomic_DNA"/>
</dbReference>
<dbReference type="EMBL" id="SOBK01000011">
    <property type="protein sequence ID" value="TDT86710.1"/>
    <property type="molecule type" value="Genomic_DNA"/>
</dbReference>
<reference evidence="2 4" key="2">
    <citation type="submission" date="2019-03" db="EMBL/GenBank/DDBJ databases">
        <title>Genomic Encyclopedia of Type Strains, Phase IV (KMG-IV): sequencing the most valuable type-strain genomes for metagenomic binning, comparative biology and taxonomic classification.</title>
        <authorList>
            <person name="Goeker M."/>
        </authorList>
    </citation>
    <scope>NUCLEOTIDE SEQUENCE [LARGE SCALE GENOMIC DNA]</scope>
    <source>
        <strain evidence="2 4">DSM 101483</strain>
    </source>
</reference>
<accession>A0A126QRW0</accession>
<sequence length="333" mass="37498">MDTTIADLMRFNDFLDSSVDPNTLDEEFITARQVELESISRNSDVDSFPFLALSYAKLMELTLFLAGRYSDNCRIADFGDLVVNPRHMDVCILNTGLIKDAYGITDGIPLWFKRHVRESVGSRYAEDLGRMVVDPSLLSRFVDEGLLLATVKKERHERLSDQFRSCIQGDPRPTFFKDEDVASLPRQNVVGCGGGRGESHDVASWLAENTVLNMVTGTLKSDLMDVLRDAASDDYLKSIDARFEKAFNSLHYVSVGRKTFVNFPYDDEVRTAEWDEINRTLCHFTLEGYGVIQGELDKSLSEPWSRSRFLNGSLYDMPRTQDAGRAQLAGSAV</sequence>
<dbReference type="OrthoDB" id="5445272at2"/>
<dbReference type="RefSeq" id="WP_066806744.1">
    <property type="nucleotide sequence ID" value="NZ_CP014206.1"/>
</dbReference>
<evidence type="ECO:0000313" key="3">
    <source>
        <dbReference type="Proteomes" id="UP000055611"/>
    </source>
</evidence>
<keyword evidence="3" id="KW-1185">Reference proteome</keyword>
<evidence type="ECO:0000313" key="2">
    <source>
        <dbReference type="EMBL" id="TDT86710.1"/>
    </source>
</evidence>
<organism evidence="2 4">
    <name type="scientific">Pseudodesulfovibrio indicus</name>
    <dbReference type="NCBI Taxonomy" id="1716143"/>
    <lineage>
        <taxon>Bacteria</taxon>
        <taxon>Pseudomonadati</taxon>
        <taxon>Thermodesulfobacteriota</taxon>
        <taxon>Desulfovibrionia</taxon>
        <taxon>Desulfovibrionales</taxon>
        <taxon>Desulfovibrionaceae</taxon>
    </lineage>
</organism>
<evidence type="ECO:0000313" key="4">
    <source>
        <dbReference type="Proteomes" id="UP000295506"/>
    </source>
</evidence>
<dbReference type="Proteomes" id="UP000055611">
    <property type="component" value="Chromosome"/>
</dbReference>